<name>M2A4E3_9BACT</name>
<dbReference type="Proteomes" id="UP000011529">
    <property type="component" value="Unassembled WGS sequence"/>
</dbReference>
<accession>M2A4E3</accession>
<organism evidence="1 2">
    <name type="scientific">Rhodopirellula europaea 6C</name>
    <dbReference type="NCBI Taxonomy" id="1263867"/>
    <lineage>
        <taxon>Bacteria</taxon>
        <taxon>Pseudomonadati</taxon>
        <taxon>Planctomycetota</taxon>
        <taxon>Planctomycetia</taxon>
        <taxon>Pirellulales</taxon>
        <taxon>Pirellulaceae</taxon>
        <taxon>Rhodopirellula</taxon>
    </lineage>
</organism>
<dbReference type="AlphaFoldDB" id="M2A4E3"/>
<gene>
    <name evidence="1" type="ORF">RE6C_04883</name>
</gene>
<dbReference type="EMBL" id="ANMO01000216">
    <property type="protein sequence ID" value="EMB14461.1"/>
    <property type="molecule type" value="Genomic_DNA"/>
</dbReference>
<reference evidence="1" key="1">
    <citation type="submission" date="2012-11" db="EMBL/GenBank/DDBJ databases">
        <title>Permanent draft genomes of Rhodopirellula europaea strain SH398 and 6C.</title>
        <authorList>
            <person name="Richter M."/>
            <person name="Richter-Heitmann T."/>
            <person name="Frank C."/>
            <person name="Harder J."/>
            <person name="Glockner F.O."/>
        </authorList>
    </citation>
    <scope>NUCLEOTIDE SEQUENCE</scope>
    <source>
        <strain evidence="1">6C</strain>
    </source>
</reference>
<reference evidence="1" key="2">
    <citation type="journal article" date="2013" name="Mar. Genomics">
        <title>Expression of sulfatases in Rhodopirellula baltica and the diversity of sulfatases in the genus Rhodopirellula.</title>
        <authorList>
            <person name="Wegner C.E."/>
            <person name="Richter-Heitmann T."/>
            <person name="Klindworth A."/>
            <person name="Klockow C."/>
            <person name="Richter M."/>
            <person name="Achstetter T."/>
            <person name="Glockner F.O."/>
            <person name="Harder J."/>
        </authorList>
    </citation>
    <scope>NUCLEOTIDE SEQUENCE [LARGE SCALE GENOMIC DNA]</scope>
    <source>
        <strain evidence="1">6C</strain>
    </source>
</reference>
<comment type="caution">
    <text evidence="1">The sequence shown here is derived from an EMBL/GenBank/DDBJ whole genome shotgun (WGS) entry which is preliminary data.</text>
</comment>
<protein>
    <submittedName>
        <fullName evidence="1">Uncharacterized protein</fullName>
    </submittedName>
</protein>
<evidence type="ECO:0000313" key="1">
    <source>
        <dbReference type="EMBL" id="EMB14461.1"/>
    </source>
</evidence>
<sequence>MIHARQRLPSNPICVVPLADDRIIRCERANCKICAHSAKRPTTHRSLEDLK</sequence>
<proteinExistence type="predicted"/>
<keyword evidence="2" id="KW-1185">Reference proteome</keyword>
<evidence type="ECO:0000313" key="2">
    <source>
        <dbReference type="Proteomes" id="UP000011529"/>
    </source>
</evidence>